<comment type="caution">
    <text evidence="2">The sequence shown here is derived from an EMBL/GenBank/DDBJ whole genome shotgun (WGS) entry which is preliminary data.</text>
</comment>
<organism evidence="2 3">
    <name type="scientific">Ilex paraguariensis</name>
    <name type="common">yerba mate</name>
    <dbReference type="NCBI Taxonomy" id="185542"/>
    <lineage>
        <taxon>Eukaryota</taxon>
        <taxon>Viridiplantae</taxon>
        <taxon>Streptophyta</taxon>
        <taxon>Embryophyta</taxon>
        <taxon>Tracheophyta</taxon>
        <taxon>Spermatophyta</taxon>
        <taxon>Magnoliopsida</taxon>
        <taxon>eudicotyledons</taxon>
        <taxon>Gunneridae</taxon>
        <taxon>Pentapetalae</taxon>
        <taxon>asterids</taxon>
        <taxon>campanulids</taxon>
        <taxon>Aquifoliales</taxon>
        <taxon>Aquifoliaceae</taxon>
        <taxon>Ilex</taxon>
    </lineage>
</organism>
<feature type="region of interest" description="Disordered" evidence="1">
    <location>
        <begin position="51"/>
        <end position="73"/>
    </location>
</feature>
<gene>
    <name evidence="2" type="ORF">ILEXP_LOCUS6783</name>
</gene>
<evidence type="ECO:0000313" key="3">
    <source>
        <dbReference type="Proteomes" id="UP001642360"/>
    </source>
</evidence>
<accession>A0ABC8R4N2</accession>
<evidence type="ECO:0000256" key="1">
    <source>
        <dbReference type="SAM" id="MobiDB-lite"/>
    </source>
</evidence>
<evidence type="ECO:0000313" key="2">
    <source>
        <dbReference type="EMBL" id="CAK9139391.1"/>
    </source>
</evidence>
<dbReference type="Proteomes" id="UP001642360">
    <property type="component" value="Unassembled WGS sequence"/>
</dbReference>
<protein>
    <submittedName>
        <fullName evidence="2">Uncharacterized protein</fullName>
    </submittedName>
</protein>
<dbReference type="PANTHER" id="PTHR33681:SF4">
    <property type="entry name" value="OS12G0171100 PROTEIN"/>
    <property type="match status" value="1"/>
</dbReference>
<sequence length="73" mass="8485">MASTLVDPTEGFISLPLKESNFEIQRPYNLPIDQRYSFIDGVRKLWVYKTDKPHKPTSPTHPRTEIRIRVSTA</sequence>
<proteinExistence type="predicted"/>
<dbReference type="AlphaFoldDB" id="A0ABC8R4N2"/>
<name>A0ABC8R4N2_9AQUA</name>
<dbReference type="EMBL" id="CAUOFW020000959">
    <property type="protein sequence ID" value="CAK9139391.1"/>
    <property type="molecule type" value="Genomic_DNA"/>
</dbReference>
<reference evidence="2 3" key="1">
    <citation type="submission" date="2024-02" db="EMBL/GenBank/DDBJ databases">
        <authorList>
            <person name="Vignale AGUSTIN F."/>
            <person name="Sosa J E."/>
            <person name="Modenutti C."/>
        </authorList>
    </citation>
    <scope>NUCLEOTIDE SEQUENCE [LARGE SCALE GENOMIC DNA]</scope>
</reference>
<keyword evidence="3" id="KW-1185">Reference proteome</keyword>
<feature type="compositionally biased region" description="Basic and acidic residues" evidence="1">
    <location>
        <begin position="62"/>
        <end position="73"/>
    </location>
</feature>
<dbReference type="PANTHER" id="PTHR33681">
    <property type="entry name" value="BINDING PROTEIN, PUTATIVE, EXPRESSED-RELATED"/>
    <property type="match status" value="1"/>
</dbReference>